<evidence type="ECO:0000259" key="7">
    <source>
        <dbReference type="PROSITE" id="PS50928"/>
    </source>
</evidence>
<keyword evidence="2 6" id="KW-0812">Transmembrane</keyword>
<feature type="transmembrane region" description="Helical" evidence="6">
    <location>
        <begin position="32"/>
        <end position="57"/>
    </location>
</feature>
<feature type="transmembrane region" description="Helical" evidence="6">
    <location>
        <begin position="653"/>
        <end position="673"/>
    </location>
</feature>
<dbReference type="PROSITE" id="PS50928">
    <property type="entry name" value="ABC_TM1"/>
    <property type="match status" value="1"/>
</dbReference>
<evidence type="ECO:0000313" key="8">
    <source>
        <dbReference type="EMBL" id="BBL69825.1"/>
    </source>
</evidence>
<dbReference type="Proteomes" id="UP000824988">
    <property type="component" value="Chromosome"/>
</dbReference>
<reference evidence="8" key="1">
    <citation type="submission" date="2019-06" db="EMBL/GenBank/DDBJ databases">
        <title>Complete genome sequence of Methylogaea oryzae strain JCM16910.</title>
        <authorList>
            <person name="Asakawa S."/>
        </authorList>
    </citation>
    <scope>NUCLEOTIDE SEQUENCE</scope>
    <source>
        <strain evidence="8">E10</strain>
    </source>
</reference>
<dbReference type="InterPro" id="IPR000515">
    <property type="entry name" value="MetI-like"/>
</dbReference>
<evidence type="ECO:0000256" key="3">
    <source>
        <dbReference type="ARBA" id="ARBA00022989"/>
    </source>
</evidence>
<evidence type="ECO:0000256" key="4">
    <source>
        <dbReference type="ARBA" id="ARBA00023136"/>
    </source>
</evidence>
<dbReference type="GO" id="GO:0055085">
    <property type="term" value="P:transmembrane transport"/>
    <property type="evidence" value="ECO:0007669"/>
    <property type="project" value="InterPro"/>
</dbReference>
<feature type="transmembrane region" description="Helical" evidence="6">
    <location>
        <begin position="608"/>
        <end position="632"/>
    </location>
</feature>
<feature type="transmembrane region" description="Helical" evidence="6">
    <location>
        <begin position="461"/>
        <end position="484"/>
    </location>
</feature>
<comment type="subcellular location">
    <subcellularLocation>
        <location evidence="1">Membrane</location>
        <topology evidence="1">Multi-pass membrane protein</topology>
    </subcellularLocation>
</comment>
<dbReference type="KEGG" id="moz:MoryE10_04310"/>
<dbReference type="EMBL" id="AP019782">
    <property type="protein sequence ID" value="BBL69825.1"/>
    <property type="molecule type" value="Genomic_DNA"/>
</dbReference>
<feature type="transmembrane region" description="Helical" evidence="6">
    <location>
        <begin position="525"/>
        <end position="547"/>
    </location>
</feature>
<name>A0A8D5AL56_9GAMM</name>
<organism evidence="8 9">
    <name type="scientific">Methylogaea oryzae</name>
    <dbReference type="NCBI Taxonomy" id="1295382"/>
    <lineage>
        <taxon>Bacteria</taxon>
        <taxon>Pseudomonadati</taxon>
        <taxon>Pseudomonadota</taxon>
        <taxon>Gammaproteobacteria</taxon>
        <taxon>Methylococcales</taxon>
        <taxon>Methylococcaceae</taxon>
        <taxon>Methylogaea</taxon>
    </lineage>
</organism>
<keyword evidence="3 6" id="KW-1133">Transmembrane helix</keyword>
<dbReference type="GO" id="GO:0016020">
    <property type="term" value="C:membrane"/>
    <property type="evidence" value="ECO:0007669"/>
    <property type="project" value="UniProtKB-SubCell"/>
</dbReference>
<feature type="domain" description="ABC transmembrane type-1" evidence="7">
    <location>
        <begin position="455"/>
        <end position="743"/>
    </location>
</feature>
<evidence type="ECO:0000256" key="1">
    <source>
        <dbReference type="ARBA" id="ARBA00004141"/>
    </source>
</evidence>
<dbReference type="AlphaFoldDB" id="A0A8D5AL56"/>
<dbReference type="RefSeq" id="WP_221048060.1">
    <property type="nucleotide sequence ID" value="NZ_AP019782.1"/>
</dbReference>
<proteinExistence type="predicted"/>
<dbReference type="PANTHER" id="PTHR42727">
    <property type="entry name" value="PHOSPHATE TRANSPORT SYSTEM PERMEASE PROTEIN"/>
    <property type="match status" value="1"/>
</dbReference>
<protein>
    <submittedName>
        <fullName evidence="8">Phosphate ABC transporter permease</fullName>
    </submittedName>
</protein>
<evidence type="ECO:0000313" key="9">
    <source>
        <dbReference type="Proteomes" id="UP000824988"/>
    </source>
</evidence>
<accession>A0A8D5AL56</accession>
<feature type="transmembrane region" description="Helical" evidence="6">
    <location>
        <begin position="496"/>
        <end position="519"/>
    </location>
</feature>
<gene>
    <name evidence="8" type="ORF">MoryE10_04310</name>
</gene>
<keyword evidence="4 6" id="KW-0472">Membrane</keyword>
<sequence length="757" mass="82302">MSQNNAVTPRSLLPDEKTMTRRRRRRMMVDTLVSHAMAIGGGAVIMAVLLIFFYLLYEVAPLFKGAESEAAAEFAVPAANAGATLTYVIDEQTEVALRYTDTGHVILFQPNSGKILNESTLPIPAGVTIASFAKGAGAVLAFGLSDGSVIVAKQKFSVTFPDDHRTITPDLAYPLGQQPLRLLQAKQPVRALAAQAGSDGAIIVGWGGGADLDLLRFQKGESFLDDDASLKEERATLSVQLEQPKYLLLDSDMHNLYAADEAGLLAQYDVTDLEHTKLKQQLPLLHQGQKLTALTHLTGDISLLVGDSDGGLAQWFPVRNEHGYPELKKIRAFDALTRSVSVIIAEEGRKGFLAADGAGRMGIYHTTAHRTLLQTEVGQAAVSSAALAPRANAVVLEDAAGIVHFQRIHNEHPEVSWSSLWGKVWYESYPAPDYVWQSSSSGNDFEPKFSLVPLSFGTLKAAVYALLVAVPLAIFGAIYTAYFMAPTLRQTVKPMVEIMGALPSVILGFLAGLWLAPALERNLPGVFLMVVLIPLGTTAFAFFWQRLPERLASKVPNGWLPLLLVPVVFLLGWISFAMSYPIEQWLFGGDVRNWLVNVMHISYDQRNAIVVGFAMGFAVMPTIFSIAEDAVFDVPKHLTYGSLALGATPWQTMIRVVLLTASPGIFSAVMIGMGRAVGETMIVLMATGNTPVVDFSLFQGMRTLAANIAVEMPESAVGGTHFRVLILAALVLFAFTFLFNTIAELVRHRLRQKYSSL</sequence>
<dbReference type="CDD" id="cd06261">
    <property type="entry name" value="TM_PBP2"/>
    <property type="match status" value="1"/>
</dbReference>
<feature type="region of interest" description="Disordered" evidence="5">
    <location>
        <begin position="1"/>
        <end position="20"/>
    </location>
</feature>
<keyword evidence="9" id="KW-1185">Reference proteome</keyword>
<feature type="transmembrane region" description="Helical" evidence="6">
    <location>
        <begin position="559"/>
        <end position="582"/>
    </location>
</feature>
<evidence type="ECO:0000256" key="2">
    <source>
        <dbReference type="ARBA" id="ARBA00022692"/>
    </source>
</evidence>
<dbReference type="PANTHER" id="PTHR42727:SF1">
    <property type="entry name" value="PHOSPHATE TRANSPORT SYSTEM PERMEASE"/>
    <property type="match status" value="1"/>
</dbReference>
<evidence type="ECO:0000256" key="6">
    <source>
        <dbReference type="SAM" id="Phobius"/>
    </source>
</evidence>
<feature type="transmembrane region" description="Helical" evidence="6">
    <location>
        <begin position="722"/>
        <end position="743"/>
    </location>
</feature>
<evidence type="ECO:0000256" key="5">
    <source>
        <dbReference type="SAM" id="MobiDB-lite"/>
    </source>
</evidence>